<dbReference type="PANTHER" id="PTHR33452">
    <property type="entry name" value="OXIDOREDUCTASE CATD-RELATED"/>
    <property type="match status" value="1"/>
</dbReference>
<evidence type="ECO:0000313" key="7">
    <source>
        <dbReference type="EMBL" id="KXZ69843.1"/>
    </source>
</evidence>
<comment type="similarity">
    <text evidence="2">Belongs to the DoxX family.</text>
</comment>
<evidence type="ECO:0000256" key="4">
    <source>
        <dbReference type="ARBA" id="ARBA00022692"/>
    </source>
</evidence>
<evidence type="ECO:0000313" key="8">
    <source>
        <dbReference type="Proteomes" id="UP000075544"/>
    </source>
</evidence>
<accession>A0A150HSU1</accession>
<comment type="subcellular location">
    <subcellularLocation>
        <location evidence="1">Cell membrane</location>
        <topology evidence="1">Multi-pass membrane protein</topology>
    </subcellularLocation>
</comment>
<dbReference type="RefSeq" id="WP_061525066.1">
    <property type="nucleotide sequence ID" value="NZ_CAXGOK010000122.1"/>
</dbReference>
<keyword evidence="3" id="KW-1003">Cell membrane</keyword>
<evidence type="ECO:0000256" key="1">
    <source>
        <dbReference type="ARBA" id="ARBA00004651"/>
    </source>
</evidence>
<dbReference type="GO" id="GO:0005886">
    <property type="term" value="C:plasma membrane"/>
    <property type="evidence" value="ECO:0007669"/>
    <property type="project" value="UniProtKB-SubCell"/>
</dbReference>
<dbReference type="PANTHER" id="PTHR33452:SF1">
    <property type="entry name" value="INNER MEMBRANE PROTEIN YPHA-RELATED"/>
    <property type="match status" value="1"/>
</dbReference>
<protein>
    <submittedName>
        <fullName evidence="7">Inner membrane protein YqjF</fullName>
    </submittedName>
</protein>
<proteinExistence type="inferred from homology"/>
<evidence type="ECO:0000256" key="3">
    <source>
        <dbReference type="ARBA" id="ARBA00022475"/>
    </source>
</evidence>
<keyword evidence="6" id="KW-0472">Membrane</keyword>
<dbReference type="EMBL" id="JRHX01000068">
    <property type="protein sequence ID" value="KXZ69843.1"/>
    <property type="molecule type" value="Genomic_DNA"/>
</dbReference>
<comment type="caution">
    <text evidence="7">The sequence shown here is derived from an EMBL/GenBank/DDBJ whole genome shotgun (WGS) entry which is preliminary data.</text>
</comment>
<name>A0A150HSU1_9GAMM</name>
<dbReference type="InterPro" id="IPR032808">
    <property type="entry name" value="DoxX"/>
</dbReference>
<evidence type="ECO:0000256" key="6">
    <source>
        <dbReference type="ARBA" id="ARBA00023136"/>
    </source>
</evidence>
<organism evidence="7 8">
    <name type="scientific">Acinetobacter venetianus</name>
    <dbReference type="NCBI Taxonomy" id="52133"/>
    <lineage>
        <taxon>Bacteria</taxon>
        <taxon>Pseudomonadati</taxon>
        <taxon>Pseudomonadota</taxon>
        <taxon>Gammaproteobacteria</taxon>
        <taxon>Moraxellales</taxon>
        <taxon>Moraxellaceae</taxon>
        <taxon>Acinetobacter</taxon>
    </lineage>
</organism>
<dbReference type="AlphaFoldDB" id="A0A150HSU1"/>
<keyword evidence="4" id="KW-0812">Transmembrane</keyword>
<dbReference type="PATRIC" id="fig|52133.19.peg.2312"/>
<sequence length="140" mass="15025">MFNPNVVVKNIVTQSGVDNVVTLVARILMAYIFIIAGWGKLTAYGATAGYMESMGVPGALLPLTILVEFGGGLALLFGFQARLAAFGLAVFSIITAFIFHSGDDQMQQINFMKNLAMSGGLFYLMLHGAGRFSLDHAIEK</sequence>
<dbReference type="Pfam" id="PF07681">
    <property type="entry name" value="DoxX"/>
    <property type="match status" value="1"/>
</dbReference>
<evidence type="ECO:0000256" key="2">
    <source>
        <dbReference type="ARBA" id="ARBA00006679"/>
    </source>
</evidence>
<reference evidence="7 8" key="1">
    <citation type="journal article" date="2016" name="Sci. Rep.">
        <title>Genomic and phenotypic characterization of the species Acinetobacter venetianus.</title>
        <authorList>
            <person name="Fondi M."/>
            <person name="Maida I."/>
            <person name="Perrin E."/>
            <person name="Orlandini V."/>
            <person name="La Torre L."/>
            <person name="Bosi E."/>
            <person name="Negroni A."/>
            <person name="Zanaroli G."/>
            <person name="Fava F."/>
            <person name="Decorosi F."/>
            <person name="Giovannetti L."/>
            <person name="Viti C."/>
            <person name="Vaneechoutte M."/>
            <person name="Dijkshoorn L."/>
            <person name="Fani R."/>
        </authorList>
    </citation>
    <scope>NUCLEOTIDE SEQUENCE [LARGE SCALE GENOMIC DNA]</scope>
    <source>
        <strain evidence="7 8">LUH13518</strain>
    </source>
</reference>
<keyword evidence="5" id="KW-1133">Transmembrane helix</keyword>
<dbReference type="InterPro" id="IPR051907">
    <property type="entry name" value="DoxX-like_oxidoreductase"/>
</dbReference>
<gene>
    <name evidence="7" type="primary">yqjF</name>
    <name evidence="7" type="ORF">AVENLUH13518_02294</name>
</gene>
<evidence type="ECO:0000256" key="5">
    <source>
        <dbReference type="ARBA" id="ARBA00022989"/>
    </source>
</evidence>
<dbReference type="Proteomes" id="UP000075544">
    <property type="component" value="Unassembled WGS sequence"/>
</dbReference>